<accession>A0A2J0YXE6</accession>
<sequence>MSESEAQLPVIHFADAKTFETWIAEQGPDCKGLWVKFAKKASGIATITPREALDVALCYGWIDGQRIGSDSDFYLNKYTPRRARSRWSQVNCARATELIAEGRMMPRGLAEVERAKNDGRWDAAAPPPSKATVPDDLHHALAQNAAAKMLFDELDSQNRYAILFRIHDAKKTETRAARIEKYVGMLARGETPYPRRKAR</sequence>
<evidence type="ECO:0000313" key="1">
    <source>
        <dbReference type="EMBL" id="PJR12941.1"/>
    </source>
</evidence>
<dbReference type="Pfam" id="PF13376">
    <property type="entry name" value="OmdA"/>
    <property type="match status" value="1"/>
</dbReference>
<gene>
    <name evidence="1" type="ORF">CEJ86_24295</name>
</gene>
<dbReference type="RefSeq" id="WP_100673772.1">
    <property type="nucleotide sequence ID" value="NZ_JBKOIL010000011.1"/>
</dbReference>
<name>A0A2J0YXE6_RHIML</name>
<dbReference type="EMBL" id="NJGD01000013">
    <property type="protein sequence ID" value="PJR12941.1"/>
    <property type="molecule type" value="Genomic_DNA"/>
</dbReference>
<reference evidence="1 2" key="1">
    <citation type="submission" date="2017-06" db="EMBL/GenBank/DDBJ databases">
        <title>Ensifer strains isolated from leguminous trees and herbs display diverse denitrification phenotypes with some acting as strong N2O sinks.</title>
        <authorList>
            <person name="Woliy K."/>
            <person name="Mania D."/>
            <person name="Bakken L.R."/>
            <person name="Frostegard A."/>
        </authorList>
    </citation>
    <scope>NUCLEOTIDE SEQUENCE [LARGE SCALE GENOMIC DNA]</scope>
    <source>
        <strain evidence="1 2">AC50a</strain>
    </source>
</reference>
<protein>
    <recommendedName>
        <fullName evidence="3">Bacteriocin-protection protein</fullName>
    </recommendedName>
</protein>
<dbReference type="Proteomes" id="UP000231987">
    <property type="component" value="Unassembled WGS sequence"/>
</dbReference>
<comment type="caution">
    <text evidence="1">The sequence shown here is derived from an EMBL/GenBank/DDBJ whole genome shotgun (WGS) entry which is preliminary data.</text>
</comment>
<evidence type="ECO:0008006" key="3">
    <source>
        <dbReference type="Google" id="ProtNLM"/>
    </source>
</evidence>
<evidence type="ECO:0000313" key="2">
    <source>
        <dbReference type="Proteomes" id="UP000231987"/>
    </source>
</evidence>
<proteinExistence type="predicted"/>
<organism evidence="1 2">
    <name type="scientific">Rhizobium meliloti</name>
    <name type="common">Ensifer meliloti</name>
    <name type="synonym">Sinorhizobium meliloti</name>
    <dbReference type="NCBI Taxonomy" id="382"/>
    <lineage>
        <taxon>Bacteria</taxon>
        <taxon>Pseudomonadati</taxon>
        <taxon>Pseudomonadota</taxon>
        <taxon>Alphaproteobacteria</taxon>
        <taxon>Hyphomicrobiales</taxon>
        <taxon>Rhizobiaceae</taxon>
        <taxon>Sinorhizobium/Ensifer group</taxon>
        <taxon>Sinorhizobium</taxon>
    </lineage>
</organism>
<dbReference type="AlphaFoldDB" id="A0A2J0YXE6"/>